<evidence type="ECO:0000313" key="1">
    <source>
        <dbReference type="EMBL" id="MBP0457960.1"/>
    </source>
</evidence>
<keyword evidence="2" id="KW-1185">Reference proteome</keyword>
<protein>
    <submittedName>
        <fullName evidence="1">Alpha/beta hydrolase</fullName>
    </submittedName>
</protein>
<dbReference type="PANTHER" id="PTHR13136:SF11">
    <property type="entry name" value="TESTIS-EXPRESSED PROTEIN 30"/>
    <property type="match status" value="1"/>
</dbReference>
<keyword evidence="1" id="KW-0378">Hydrolase</keyword>
<dbReference type="PANTHER" id="PTHR13136">
    <property type="entry name" value="TESTIS DEVELOPMENT PROTEIN PRTD"/>
    <property type="match status" value="1"/>
</dbReference>
<name>A0A940RV66_9ACTN</name>
<sequence length="245" mass="25801">MPRLGRPAAALAGTTPACGVVLVLPTGAEASARRPSPLVRAAVAPFARSLGKACAPKGVLVHVVHYRLGGWNGDDAELSADARWAADEAVRRYGDVPVCLAGYGMGGRAALHAAGHQAVNSVVALAPWLPDDGLAAPAEPVRQLLGRHVLIVHGSNDRRVDPELSYRLAERAKKTNRDTCRFEVRGDGHALRGHHREVAALTKDFALGALLPRAFSRPVEDALAAPPPLGLRMPLATGFGRTLTD</sequence>
<proteinExistence type="predicted"/>
<dbReference type="InterPro" id="IPR026555">
    <property type="entry name" value="NSL3/Tex30"/>
</dbReference>
<dbReference type="InterPro" id="IPR029058">
    <property type="entry name" value="AB_hydrolase_fold"/>
</dbReference>
<comment type="caution">
    <text evidence="1">The sequence shown here is derived from an EMBL/GenBank/DDBJ whole genome shotgun (WGS) entry which is preliminary data.</text>
</comment>
<dbReference type="SUPFAM" id="SSF53474">
    <property type="entry name" value="alpha/beta-Hydrolases"/>
    <property type="match status" value="1"/>
</dbReference>
<organism evidence="1 2">
    <name type="scientific">Streptomyces montanisoli</name>
    <dbReference type="NCBI Taxonomy" id="2798581"/>
    <lineage>
        <taxon>Bacteria</taxon>
        <taxon>Bacillati</taxon>
        <taxon>Actinomycetota</taxon>
        <taxon>Actinomycetes</taxon>
        <taxon>Kitasatosporales</taxon>
        <taxon>Streptomycetaceae</taxon>
        <taxon>Streptomyces</taxon>
    </lineage>
</organism>
<dbReference type="EMBL" id="JAGIQL010000031">
    <property type="protein sequence ID" value="MBP0457960.1"/>
    <property type="molecule type" value="Genomic_DNA"/>
</dbReference>
<dbReference type="GO" id="GO:0016787">
    <property type="term" value="F:hydrolase activity"/>
    <property type="evidence" value="ECO:0007669"/>
    <property type="project" value="UniProtKB-KW"/>
</dbReference>
<dbReference type="AlphaFoldDB" id="A0A940RV66"/>
<dbReference type="Gene3D" id="3.40.50.1820">
    <property type="entry name" value="alpha/beta hydrolase"/>
    <property type="match status" value="1"/>
</dbReference>
<dbReference type="Proteomes" id="UP000670475">
    <property type="component" value="Unassembled WGS sequence"/>
</dbReference>
<accession>A0A940RV66</accession>
<reference evidence="1" key="1">
    <citation type="submission" date="2021-03" db="EMBL/GenBank/DDBJ databases">
        <title>Whole genome sequence of Streptomyces bomunensis MMS17-BM035.</title>
        <authorList>
            <person name="Lee J.H."/>
        </authorList>
    </citation>
    <scope>NUCLEOTIDE SEQUENCE</scope>
    <source>
        <strain evidence="1">MMS17-BM035</strain>
    </source>
</reference>
<gene>
    <name evidence="1" type="ORF">JFN87_10665</name>
</gene>
<evidence type="ECO:0000313" key="2">
    <source>
        <dbReference type="Proteomes" id="UP000670475"/>
    </source>
</evidence>